<evidence type="ECO:0000313" key="2">
    <source>
        <dbReference type="Proteomes" id="UP000037122"/>
    </source>
</evidence>
<dbReference type="AlphaFoldDB" id="A0A0L0P3E1"/>
<reference evidence="2" key="1">
    <citation type="journal article" date="2015" name="BMC Genomics">
        <title>Draft genome of a commonly misdiagnosed multidrug resistant pathogen Candida auris.</title>
        <authorList>
            <person name="Chatterjee S."/>
            <person name="Alampalli S.V."/>
            <person name="Nageshan R.K."/>
            <person name="Chettiar S.T."/>
            <person name="Joshi S."/>
            <person name="Tatu U.S."/>
        </authorList>
    </citation>
    <scope>NUCLEOTIDE SEQUENCE [LARGE SCALE GENOMIC DNA]</scope>
    <source>
        <strain evidence="2">6684</strain>
    </source>
</reference>
<comment type="caution">
    <text evidence="1">The sequence shown here is derived from an EMBL/GenBank/DDBJ whole genome shotgun (WGS) entry which is preliminary data.</text>
</comment>
<sequence length="89" mass="10594">MLNRFLYIYLVVQIFVDTFQLKAGYSHSKIVLSPVYSKVIDKKKRENTRVVKCLPIYIRLREVSNYEDRRIPCIQLAEFSDEMSLKAFD</sequence>
<gene>
    <name evidence="1" type="ORF">QG37_01752</name>
</gene>
<dbReference type="Proteomes" id="UP000037122">
    <property type="component" value="Unassembled WGS sequence"/>
</dbReference>
<organism evidence="1 2">
    <name type="scientific">Candidozyma auris</name>
    <name type="common">Yeast</name>
    <name type="synonym">Candida auris</name>
    <dbReference type="NCBI Taxonomy" id="498019"/>
    <lineage>
        <taxon>Eukaryota</taxon>
        <taxon>Fungi</taxon>
        <taxon>Dikarya</taxon>
        <taxon>Ascomycota</taxon>
        <taxon>Saccharomycotina</taxon>
        <taxon>Pichiomycetes</taxon>
        <taxon>Metschnikowiaceae</taxon>
        <taxon>Candidozyma</taxon>
    </lineage>
</organism>
<dbReference type="EMBL" id="LGST01000016">
    <property type="protein sequence ID" value="KNE00883.1"/>
    <property type="molecule type" value="Genomic_DNA"/>
</dbReference>
<protein>
    <submittedName>
        <fullName evidence="1">Uncharacterized protein</fullName>
    </submittedName>
</protein>
<dbReference type="VEuPathDB" id="FungiDB:QG37_01752"/>
<accession>A0A0L0P3E1</accession>
<name>A0A0L0P3E1_CANAR</name>
<evidence type="ECO:0000313" key="1">
    <source>
        <dbReference type="EMBL" id="KNE00883.1"/>
    </source>
</evidence>
<proteinExistence type="predicted"/>